<dbReference type="AlphaFoldDB" id="A0AAN9FRI1"/>
<gene>
    <name evidence="1" type="ORF">RIF29_08999</name>
</gene>
<dbReference type="EMBL" id="JAYWIO010000002">
    <property type="protein sequence ID" value="KAK7281217.1"/>
    <property type="molecule type" value="Genomic_DNA"/>
</dbReference>
<evidence type="ECO:0000313" key="1">
    <source>
        <dbReference type="EMBL" id="KAK7281217.1"/>
    </source>
</evidence>
<proteinExistence type="predicted"/>
<keyword evidence="2" id="KW-1185">Reference proteome</keyword>
<protein>
    <submittedName>
        <fullName evidence="1">Uncharacterized protein</fullName>
    </submittedName>
</protein>
<accession>A0AAN9FRI1</accession>
<sequence length="117" mass="13292">MQFTHHLLHSLFSSSTVFFSPIAPNLQIFQFLSVFHSHSLSTSHILINISSNPPLFLKFSFSPLSTLTIPMASSSSVPPAKRTKTRVNRYSDADYYLPVARSAREARFDWRGYGKVR</sequence>
<organism evidence="1 2">
    <name type="scientific">Crotalaria pallida</name>
    <name type="common">Smooth rattlebox</name>
    <name type="synonym">Crotalaria striata</name>
    <dbReference type="NCBI Taxonomy" id="3830"/>
    <lineage>
        <taxon>Eukaryota</taxon>
        <taxon>Viridiplantae</taxon>
        <taxon>Streptophyta</taxon>
        <taxon>Embryophyta</taxon>
        <taxon>Tracheophyta</taxon>
        <taxon>Spermatophyta</taxon>
        <taxon>Magnoliopsida</taxon>
        <taxon>eudicotyledons</taxon>
        <taxon>Gunneridae</taxon>
        <taxon>Pentapetalae</taxon>
        <taxon>rosids</taxon>
        <taxon>fabids</taxon>
        <taxon>Fabales</taxon>
        <taxon>Fabaceae</taxon>
        <taxon>Papilionoideae</taxon>
        <taxon>50 kb inversion clade</taxon>
        <taxon>genistoids sensu lato</taxon>
        <taxon>core genistoids</taxon>
        <taxon>Crotalarieae</taxon>
        <taxon>Crotalaria</taxon>
    </lineage>
</organism>
<dbReference type="Proteomes" id="UP001372338">
    <property type="component" value="Unassembled WGS sequence"/>
</dbReference>
<comment type="caution">
    <text evidence="1">The sequence shown here is derived from an EMBL/GenBank/DDBJ whole genome shotgun (WGS) entry which is preliminary data.</text>
</comment>
<evidence type="ECO:0000313" key="2">
    <source>
        <dbReference type="Proteomes" id="UP001372338"/>
    </source>
</evidence>
<reference evidence="1 2" key="1">
    <citation type="submission" date="2024-01" db="EMBL/GenBank/DDBJ databases">
        <title>The genomes of 5 underutilized Papilionoideae crops provide insights into root nodulation and disease resistanc.</title>
        <authorList>
            <person name="Yuan L."/>
        </authorList>
    </citation>
    <scope>NUCLEOTIDE SEQUENCE [LARGE SCALE GENOMIC DNA]</scope>
    <source>
        <strain evidence="1">ZHUSHIDOU_FW_LH</strain>
        <tissue evidence="1">Leaf</tissue>
    </source>
</reference>
<name>A0AAN9FRI1_CROPI</name>